<evidence type="ECO:0000256" key="1">
    <source>
        <dbReference type="SAM" id="MobiDB-lite"/>
    </source>
</evidence>
<name>A0A4Z2FS77_9TELE</name>
<evidence type="ECO:0000313" key="2">
    <source>
        <dbReference type="EMBL" id="TNN43574.1"/>
    </source>
</evidence>
<feature type="compositionally biased region" description="Basic and acidic residues" evidence="1">
    <location>
        <begin position="89"/>
        <end position="101"/>
    </location>
</feature>
<organism evidence="2 3">
    <name type="scientific">Liparis tanakae</name>
    <name type="common">Tanaka's snailfish</name>
    <dbReference type="NCBI Taxonomy" id="230148"/>
    <lineage>
        <taxon>Eukaryota</taxon>
        <taxon>Metazoa</taxon>
        <taxon>Chordata</taxon>
        <taxon>Craniata</taxon>
        <taxon>Vertebrata</taxon>
        <taxon>Euteleostomi</taxon>
        <taxon>Actinopterygii</taxon>
        <taxon>Neopterygii</taxon>
        <taxon>Teleostei</taxon>
        <taxon>Neoteleostei</taxon>
        <taxon>Acanthomorphata</taxon>
        <taxon>Eupercaria</taxon>
        <taxon>Perciformes</taxon>
        <taxon>Cottioidei</taxon>
        <taxon>Cottales</taxon>
        <taxon>Liparidae</taxon>
        <taxon>Liparis</taxon>
    </lineage>
</organism>
<sequence>MALFYSTAPGSERASTMTPEQPNAFQPVFIHSPSTDNFDSLAAASQRGEGFYGWPQFGDFMTFALKMRKILKAVARMLSARNVRNSVAHKSEATKQTENKRGAGQHLSLSLEKGP</sequence>
<evidence type="ECO:0000313" key="3">
    <source>
        <dbReference type="Proteomes" id="UP000314294"/>
    </source>
</evidence>
<comment type="caution">
    <text evidence="2">The sequence shown here is derived from an EMBL/GenBank/DDBJ whole genome shotgun (WGS) entry which is preliminary data.</text>
</comment>
<feature type="region of interest" description="Disordered" evidence="1">
    <location>
        <begin position="84"/>
        <end position="115"/>
    </location>
</feature>
<dbReference type="EMBL" id="SRLO01000958">
    <property type="protein sequence ID" value="TNN43574.1"/>
    <property type="molecule type" value="Genomic_DNA"/>
</dbReference>
<accession>A0A4Z2FS77</accession>
<proteinExistence type="predicted"/>
<dbReference type="Proteomes" id="UP000314294">
    <property type="component" value="Unassembled WGS sequence"/>
</dbReference>
<protein>
    <submittedName>
        <fullName evidence="2">Uncharacterized protein</fullName>
    </submittedName>
</protein>
<keyword evidence="3" id="KW-1185">Reference proteome</keyword>
<dbReference type="AlphaFoldDB" id="A0A4Z2FS77"/>
<gene>
    <name evidence="2" type="ORF">EYF80_046237</name>
</gene>
<reference evidence="2 3" key="1">
    <citation type="submission" date="2019-03" db="EMBL/GenBank/DDBJ databases">
        <title>First draft genome of Liparis tanakae, snailfish: a comprehensive survey of snailfish specific genes.</title>
        <authorList>
            <person name="Kim W."/>
            <person name="Song I."/>
            <person name="Jeong J.-H."/>
            <person name="Kim D."/>
            <person name="Kim S."/>
            <person name="Ryu S."/>
            <person name="Song J.Y."/>
            <person name="Lee S.K."/>
        </authorList>
    </citation>
    <scope>NUCLEOTIDE SEQUENCE [LARGE SCALE GENOMIC DNA]</scope>
    <source>
        <tissue evidence="2">Muscle</tissue>
    </source>
</reference>